<dbReference type="PROSITE" id="PS00972">
    <property type="entry name" value="USP_1"/>
    <property type="match status" value="1"/>
</dbReference>
<feature type="domain" description="USP" evidence="2">
    <location>
        <begin position="445"/>
        <end position="1076"/>
    </location>
</feature>
<dbReference type="PROSITE" id="PS50235">
    <property type="entry name" value="USP_3"/>
    <property type="match status" value="1"/>
</dbReference>
<comment type="caution">
    <text evidence="4">The sequence shown here is derived from an EMBL/GenBank/DDBJ whole genome shotgun (WGS) entry which is preliminary data.</text>
</comment>
<dbReference type="InterPro" id="IPR050185">
    <property type="entry name" value="Ub_carboxyl-term_hydrolase"/>
</dbReference>
<evidence type="ECO:0000259" key="1">
    <source>
        <dbReference type="PROSITE" id="PS50222"/>
    </source>
</evidence>
<dbReference type="PANTHER" id="PTHR21646">
    <property type="entry name" value="UBIQUITIN CARBOXYL-TERMINAL HYDROLASE"/>
    <property type="match status" value="1"/>
</dbReference>
<evidence type="ECO:0000313" key="5">
    <source>
        <dbReference type="Proteomes" id="UP000692954"/>
    </source>
</evidence>
<dbReference type="CDD" id="cd02257">
    <property type="entry name" value="Peptidase_C19"/>
    <property type="match status" value="1"/>
</dbReference>
<dbReference type="GO" id="GO:0005509">
    <property type="term" value="F:calcium ion binding"/>
    <property type="evidence" value="ECO:0007669"/>
    <property type="project" value="InterPro"/>
</dbReference>
<dbReference type="AlphaFoldDB" id="A0A8S1R1S6"/>
<dbReference type="GO" id="GO:0016579">
    <property type="term" value="P:protein deubiquitination"/>
    <property type="evidence" value="ECO:0007669"/>
    <property type="project" value="InterPro"/>
</dbReference>
<dbReference type="InterPro" id="IPR002048">
    <property type="entry name" value="EF_hand_dom"/>
</dbReference>
<dbReference type="PROSITE" id="PS00018">
    <property type="entry name" value="EF_HAND_1"/>
    <property type="match status" value="1"/>
</dbReference>
<dbReference type="InterPro" id="IPR001394">
    <property type="entry name" value="Peptidase_C19_UCH"/>
</dbReference>
<dbReference type="InterPro" id="IPR018200">
    <property type="entry name" value="USP_CS"/>
</dbReference>
<dbReference type="EMBL" id="CAJJDN010000131">
    <property type="protein sequence ID" value="CAD8121304.1"/>
    <property type="molecule type" value="Genomic_DNA"/>
</dbReference>
<dbReference type="PROSITE" id="PS50222">
    <property type="entry name" value="EF_HAND_2"/>
    <property type="match status" value="1"/>
</dbReference>
<dbReference type="InterPro" id="IPR018247">
    <property type="entry name" value="EF_Hand_1_Ca_BS"/>
</dbReference>
<reference evidence="4" key="1">
    <citation type="submission" date="2021-01" db="EMBL/GenBank/DDBJ databases">
        <authorList>
            <consortium name="Genoscope - CEA"/>
            <person name="William W."/>
        </authorList>
    </citation>
    <scope>NUCLEOTIDE SEQUENCE</scope>
</reference>
<evidence type="ECO:0000259" key="3">
    <source>
        <dbReference type="PROSITE" id="PS51283"/>
    </source>
</evidence>
<organism evidence="4 5">
    <name type="scientific">Paramecium sonneborni</name>
    <dbReference type="NCBI Taxonomy" id="65129"/>
    <lineage>
        <taxon>Eukaryota</taxon>
        <taxon>Sar</taxon>
        <taxon>Alveolata</taxon>
        <taxon>Ciliophora</taxon>
        <taxon>Intramacronucleata</taxon>
        <taxon>Oligohymenophorea</taxon>
        <taxon>Peniculida</taxon>
        <taxon>Parameciidae</taxon>
        <taxon>Paramecium</taxon>
    </lineage>
</organism>
<dbReference type="GO" id="GO:0004843">
    <property type="term" value="F:cysteine-type deubiquitinase activity"/>
    <property type="evidence" value="ECO:0007669"/>
    <property type="project" value="InterPro"/>
</dbReference>
<evidence type="ECO:0000259" key="2">
    <source>
        <dbReference type="PROSITE" id="PS50235"/>
    </source>
</evidence>
<gene>
    <name evidence="4" type="ORF">PSON_ATCC_30995.1.T1310102</name>
</gene>
<dbReference type="SMART" id="SM00695">
    <property type="entry name" value="DUSP"/>
    <property type="match status" value="1"/>
</dbReference>
<accession>A0A8S1R1S6</accession>
<dbReference type="OrthoDB" id="313176at2759"/>
<sequence length="1090" mass="129706">MGICFYLNSPTYKHFRPNSEQELKIKNSLPQKSCQKIKEKYDEFGQKTGLTLEEFVKFLPLNQESLFMKRIFHYFEQQKSKKVDLEAIYLMISKIQNKQNQLETLFDLYDLDDDKQLSNQEFMIFYKENQNFFLPQSKPLKKNLSFKQQQFKEWASENLDLENLQNSLNLFLNFKDKKQVISDMIQRVNENISQNQYSKVYIISAQWWNKLKCYVGLNSAYFQENFEEISQNQLEPGGIDNSDISGENEGELRPGLMDKDYNIVPYETWDYLKNCFGITDQKHIYKRNFENIANKIDLELYPKVKMMLGVQAKENENSIIQEILFDNQKELKMNLDSTLNDVRKKLFKRFNINTQNGKEYLLFFQKVQESEWKMVIDLDDSIQNYPPKTFFTITKLRKYPQSKNSDLKQNQNIINQDSQIKLQLYKQGLSPQKCFDVQTKDIIYTGIQNQGQSCYINVVLQCLAETPYLSNFLYNQSYQNSITLLNSLSKSKKKQPQQTSLTEELSLLVKQLKEGIEQNISIDKFRDAVTQKILDFKKQPIYSIGQPGDSNEFLKDLLENISVELQESDKQKNTIIETLFQGTKTQKTKCNQCQHQRGQDEQFIILNLNVLEMEDECRLQLIFFKKHKLIETENQFNEIKKERIILQNNSKIIHLQDKIKLLKNLNQDQYEIAYKYQGAFRRISYDDNQQELSTLGIRSKKTIYVYELGNQQEAKQEFQEISQIFKYPTSNFQQFDIVNFKSKDNIWREGQIESVLEDQYFIQDFSQNQGYHINHQDISQFRKNVVNQLKLKKIEVYNYLNQSKNNSYKQICKPMIILIPINQITLQELKVYIYKQIQRFINIYDFQEQPNFQNPQSLQDEFKKFFNQPEFPYRIRLLDKDNKCLYCKKTSIIVNNSQTNCNGCEVDPIILKFDDASKPKIILVWNQSQKYLKQLKITSDYDFQLEDYLKQYSSPQQLQKNCQNCKIPLFDQTFLCIAPIILIIYLQKPKITQVQFEINSQNIKDCLQEGEDNVLYDLYAVINLKQSQIQKQNYRHYTAFVKKQDQWVEFNDSQSKKIDLPKITSKNACLLFYIKQEITDNVKFQIRDFF</sequence>
<dbReference type="PROSITE" id="PS51283">
    <property type="entry name" value="DUSP"/>
    <property type="match status" value="1"/>
</dbReference>
<dbReference type="InterPro" id="IPR006615">
    <property type="entry name" value="Pept_C19_DUSP"/>
</dbReference>
<keyword evidence="5" id="KW-1185">Reference proteome</keyword>
<feature type="domain" description="DUSP" evidence="3">
    <location>
        <begin position="172"/>
        <end position="289"/>
    </location>
</feature>
<evidence type="ECO:0008006" key="6">
    <source>
        <dbReference type="Google" id="ProtNLM"/>
    </source>
</evidence>
<feature type="domain" description="EF-hand" evidence="1">
    <location>
        <begin position="97"/>
        <end position="132"/>
    </location>
</feature>
<dbReference type="Pfam" id="PF00443">
    <property type="entry name" value="UCH"/>
    <property type="match status" value="1"/>
</dbReference>
<dbReference type="Proteomes" id="UP000692954">
    <property type="component" value="Unassembled WGS sequence"/>
</dbReference>
<proteinExistence type="predicted"/>
<evidence type="ECO:0000313" key="4">
    <source>
        <dbReference type="EMBL" id="CAD8121304.1"/>
    </source>
</evidence>
<name>A0A8S1R1S6_9CILI</name>
<protein>
    <recommendedName>
        <fullName evidence="6">Ubiquitinyl hydrolase 1</fullName>
    </recommendedName>
</protein>
<dbReference type="PANTHER" id="PTHR21646:SF46">
    <property type="entry name" value="UBIQUITIN CARBOXYL-TERMINAL HYDROLASE"/>
    <property type="match status" value="1"/>
</dbReference>
<dbReference type="Pfam" id="PF06337">
    <property type="entry name" value="DUSP"/>
    <property type="match status" value="1"/>
</dbReference>
<dbReference type="InterPro" id="IPR028889">
    <property type="entry name" value="USP"/>
</dbReference>